<dbReference type="Gene3D" id="1.20.58.370">
    <property type="entry name" value="MalF N-terminal region-like"/>
    <property type="match status" value="1"/>
</dbReference>
<sequence>MNTQCDVALPPTPASRLMTRDAAPWLRLLTRSAPIALGLVSVLLGLLVTLRLYATGQLLFALIALAVVAAGVFVYAHAKATAWRFLFPGLLGATLFVVLPIAYTISLSTSNYASQNLLTFGRATEFLLTQRYLPEGAQRYEFALLPDGKKHRARLESETGEVFLSEPFTLGHSTAPVCVRPVPQADTTGAADTATLVREVAALKTLTLQLPNGSVAQMSGLRSFDESRLLYRRNPDGSLTNQQDQSRLHANRQTGYYETDTGERVAPGFAVWVGAAQYLRLLTDAGLSEPFLKVFAWTFAYSLLTVGISFAIGLLLASLLSWQELAFRDTYKLLYYLPNAVPGLIATLIVRMMFFTNTGEVNAVLDTVFGIRPEWYATPALARTMVLIVSIWLCFPYMMMVCLGLIRAIPQDLYEASALAGAGPIANLRYITLPLIARPALPLLIASFAFTFNNAGLILYLTDGGPSYLDTREPIGTTDLLSSAAYRIAFTGGSNFGLAAAISVLLFAIVAVLAFASLRLSKSGELTD</sequence>
<comment type="caution">
    <text evidence="14">The sequence shown here is derived from an EMBL/GenBank/DDBJ whole genome shotgun (WGS) entry which is preliminary data.</text>
</comment>
<dbReference type="PANTHER" id="PTHR47314">
    <property type="entry name" value="MALTOSE/MALTODEXTRIN TRANSPORT SYSTEM PERMEASE PROTEIN MALF"/>
    <property type="match status" value="1"/>
</dbReference>
<evidence type="ECO:0000256" key="11">
    <source>
        <dbReference type="RuleBase" id="RU363032"/>
    </source>
</evidence>
<dbReference type="AlphaFoldDB" id="A0A840BN26"/>
<feature type="transmembrane region" description="Helical" evidence="11">
    <location>
        <begin position="35"/>
        <end position="53"/>
    </location>
</feature>
<accession>A0A840BN26</accession>
<gene>
    <name evidence="14" type="ORF">GGR36_003389</name>
</gene>
<feature type="transmembrane region" description="Helical" evidence="11">
    <location>
        <begin position="333"/>
        <end position="354"/>
    </location>
</feature>
<evidence type="ECO:0000256" key="5">
    <source>
        <dbReference type="ARBA" id="ARBA00022475"/>
    </source>
</evidence>
<dbReference type="InterPro" id="IPR029345">
    <property type="entry name" value="MalF_P2"/>
</dbReference>
<feature type="transmembrane region" description="Helical" evidence="11">
    <location>
        <begin position="294"/>
        <end position="321"/>
    </location>
</feature>
<dbReference type="GO" id="GO:0042956">
    <property type="term" value="P:maltodextrin transmembrane transport"/>
    <property type="evidence" value="ECO:0007669"/>
    <property type="project" value="TreeGrafter"/>
</dbReference>
<dbReference type="Gene3D" id="1.10.3720.10">
    <property type="entry name" value="MetI-like"/>
    <property type="match status" value="1"/>
</dbReference>
<dbReference type="Pfam" id="PF14785">
    <property type="entry name" value="MalF_P2"/>
    <property type="match status" value="1"/>
</dbReference>
<dbReference type="Pfam" id="PF20872">
    <property type="entry name" value="MalF_N_TM"/>
    <property type="match status" value="1"/>
</dbReference>
<evidence type="ECO:0000256" key="10">
    <source>
        <dbReference type="ARBA" id="ARBA00023136"/>
    </source>
</evidence>
<dbReference type="PANTHER" id="PTHR47314:SF1">
    <property type="entry name" value="MALTOSE_MALTODEXTRIN TRANSPORT SYSTEM PERMEASE PROTEIN MALF"/>
    <property type="match status" value="1"/>
</dbReference>
<keyword evidence="9 11" id="KW-1133">Transmembrane helix</keyword>
<feature type="transmembrane region" description="Helical" evidence="11">
    <location>
        <begin position="496"/>
        <end position="518"/>
    </location>
</feature>
<comment type="function">
    <text evidence="1 12">Part of the ABC transporter complex MalEFGK involved in maltose/maltodextrin import. Probably responsible for the translocation of the substrate across the membrane.</text>
</comment>
<feature type="transmembrane region" description="Helical" evidence="11">
    <location>
        <begin position="59"/>
        <end position="78"/>
    </location>
</feature>
<evidence type="ECO:0000259" key="13">
    <source>
        <dbReference type="PROSITE" id="PS50928"/>
    </source>
</evidence>
<evidence type="ECO:0000313" key="14">
    <source>
        <dbReference type="EMBL" id="MBB4014043.1"/>
    </source>
</evidence>
<comment type="subcellular location">
    <subcellularLocation>
        <location evidence="2 12">Cell inner membrane</location>
        <topology evidence="2 12">Multi-pass membrane protein</topology>
    </subcellularLocation>
    <subcellularLocation>
        <location evidence="11">Cell membrane</location>
        <topology evidence="11">Multi-pass membrane protein</topology>
    </subcellularLocation>
</comment>
<dbReference type="InterPro" id="IPR035906">
    <property type="entry name" value="MetI-like_sf"/>
</dbReference>
<dbReference type="Proteomes" id="UP000561045">
    <property type="component" value="Unassembled WGS sequence"/>
</dbReference>
<dbReference type="RefSeq" id="WP_207064479.1">
    <property type="nucleotide sequence ID" value="NZ_BAABLE010000005.1"/>
</dbReference>
<evidence type="ECO:0000256" key="7">
    <source>
        <dbReference type="ARBA" id="ARBA00022597"/>
    </source>
</evidence>
<keyword evidence="10 11" id="KW-0472">Membrane</keyword>
<feature type="transmembrane region" description="Helical" evidence="11">
    <location>
        <begin position="85"/>
        <end position="105"/>
    </location>
</feature>
<evidence type="ECO:0000256" key="3">
    <source>
        <dbReference type="ARBA" id="ARBA00009047"/>
    </source>
</evidence>
<dbReference type="GO" id="GO:0015423">
    <property type="term" value="F:ABC-type maltose transporter activity"/>
    <property type="evidence" value="ECO:0007669"/>
    <property type="project" value="TreeGrafter"/>
</dbReference>
<comment type="similarity">
    <text evidence="3 12">Belongs to the binding-protein-dependent transport system permease family. MalFG subfamily.</text>
</comment>
<evidence type="ECO:0000256" key="2">
    <source>
        <dbReference type="ARBA" id="ARBA00004429"/>
    </source>
</evidence>
<evidence type="ECO:0000256" key="12">
    <source>
        <dbReference type="RuleBase" id="RU367050"/>
    </source>
</evidence>
<dbReference type="EMBL" id="JACIET010000002">
    <property type="protein sequence ID" value="MBB4014043.1"/>
    <property type="molecule type" value="Genomic_DNA"/>
</dbReference>
<dbReference type="Gene3D" id="2.40.430.10">
    <property type="entry name" value="D-maltodextrin-binding protein, MBP"/>
    <property type="match status" value="1"/>
</dbReference>
<evidence type="ECO:0000256" key="6">
    <source>
        <dbReference type="ARBA" id="ARBA00022519"/>
    </source>
</evidence>
<evidence type="ECO:0000256" key="9">
    <source>
        <dbReference type="ARBA" id="ARBA00022989"/>
    </source>
</evidence>
<feature type="domain" description="ABC transmembrane type-1" evidence="13">
    <location>
        <begin position="295"/>
        <end position="517"/>
    </location>
</feature>
<organism evidence="14 15">
    <name type="scientific">Niveibacterium umoris</name>
    <dbReference type="NCBI Taxonomy" id="1193620"/>
    <lineage>
        <taxon>Bacteria</taxon>
        <taxon>Pseudomonadati</taxon>
        <taxon>Pseudomonadota</taxon>
        <taxon>Betaproteobacteria</taxon>
        <taxon>Rhodocyclales</taxon>
        <taxon>Rhodocyclaceae</taxon>
        <taxon>Niveibacterium</taxon>
    </lineage>
</organism>
<protein>
    <recommendedName>
        <fullName evidence="12">Maltose/maltodextrin transport system permease protein</fullName>
    </recommendedName>
</protein>
<comment type="subunit">
    <text evidence="12">The complex is composed of two ATP-binding proteins (MalK), two transmembrane proteins (MalG and MalF) and a solute-binding protein (MalE).</text>
</comment>
<evidence type="ECO:0000313" key="15">
    <source>
        <dbReference type="Proteomes" id="UP000561045"/>
    </source>
</evidence>
<keyword evidence="15" id="KW-1185">Reference proteome</keyword>
<dbReference type="GO" id="GO:1990060">
    <property type="term" value="C:maltose transport complex"/>
    <property type="evidence" value="ECO:0007669"/>
    <property type="project" value="TreeGrafter"/>
</dbReference>
<dbReference type="InterPro" id="IPR048464">
    <property type="entry name" value="MalF_N_TM"/>
</dbReference>
<dbReference type="InterPro" id="IPR047103">
    <property type="entry name" value="MalF_P2_sf"/>
</dbReference>
<keyword evidence="6 12" id="KW-0997">Cell inner membrane</keyword>
<dbReference type="PROSITE" id="PS50928">
    <property type="entry name" value="ABC_TM1"/>
    <property type="match status" value="1"/>
</dbReference>
<dbReference type="InterPro" id="IPR035277">
    <property type="entry name" value="MalF_N"/>
</dbReference>
<proteinExistence type="inferred from homology"/>
<dbReference type="NCBIfam" id="NF008232">
    <property type="entry name" value="PRK10999.1"/>
    <property type="match status" value="1"/>
</dbReference>
<dbReference type="Gene3D" id="3.10.650.10">
    <property type="entry name" value="MalF N-terminal region-like"/>
    <property type="match status" value="1"/>
</dbReference>
<dbReference type="CDD" id="cd06261">
    <property type="entry name" value="TM_PBP2"/>
    <property type="match status" value="1"/>
</dbReference>
<evidence type="ECO:0000256" key="8">
    <source>
        <dbReference type="ARBA" id="ARBA00022692"/>
    </source>
</evidence>
<keyword evidence="5" id="KW-1003">Cell membrane</keyword>
<reference evidence="14 15" key="1">
    <citation type="submission" date="2020-08" db="EMBL/GenBank/DDBJ databases">
        <title>Genomic Encyclopedia of Type Strains, Phase IV (KMG-IV): sequencing the most valuable type-strain genomes for metagenomic binning, comparative biology and taxonomic classification.</title>
        <authorList>
            <person name="Goeker M."/>
        </authorList>
    </citation>
    <scope>NUCLEOTIDE SEQUENCE [LARGE SCALE GENOMIC DNA]</scope>
    <source>
        <strain evidence="14 15">DSM 106739</strain>
    </source>
</reference>
<feature type="transmembrane region" description="Helical" evidence="11">
    <location>
        <begin position="385"/>
        <end position="406"/>
    </location>
</feature>
<dbReference type="SUPFAM" id="SSF160964">
    <property type="entry name" value="MalF N-terminal region-like"/>
    <property type="match status" value="1"/>
</dbReference>
<keyword evidence="8 11" id="KW-0812">Transmembrane</keyword>
<name>A0A840BN26_9RHOO</name>
<feature type="transmembrane region" description="Helical" evidence="11">
    <location>
        <begin position="440"/>
        <end position="461"/>
    </location>
</feature>
<dbReference type="InterPro" id="IPR000515">
    <property type="entry name" value="MetI-like"/>
</dbReference>
<dbReference type="SUPFAM" id="SSF161098">
    <property type="entry name" value="MetI-like"/>
    <property type="match status" value="1"/>
</dbReference>
<keyword evidence="4 11" id="KW-0813">Transport</keyword>
<evidence type="ECO:0000256" key="4">
    <source>
        <dbReference type="ARBA" id="ARBA00022448"/>
    </source>
</evidence>
<dbReference type="Pfam" id="PF00528">
    <property type="entry name" value="BPD_transp_1"/>
    <property type="match status" value="1"/>
</dbReference>
<evidence type="ECO:0000256" key="1">
    <source>
        <dbReference type="ARBA" id="ARBA00002264"/>
    </source>
</evidence>
<keyword evidence="7 12" id="KW-0762">Sugar transport</keyword>